<dbReference type="InterPro" id="IPR055188">
    <property type="entry name" value="Choice_anch_I"/>
</dbReference>
<dbReference type="EMBL" id="CP030104">
    <property type="protein sequence ID" value="AWX43952.1"/>
    <property type="molecule type" value="Genomic_DNA"/>
</dbReference>
<dbReference type="NCBIfam" id="NF038117">
    <property type="entry name" value="choice_anch_I"/>
    <property type="match status" value="1"/>
</dbReference>
<dbReference type="InterPro" id="IPR052956">
    <property type="entry name" value="Mesenchyme-surface_protein"/>
</dbReference>
<keyword evidence="4" id="KW-1185">Reference proteome</keyword>
<dbReference type="KEGG" id="spon:HME9304_00950"/>
<dbReference type="InterPro" id="IPR011044">
    <property type="entry name" value="Quino_amine_DH_bsu"/>
</dbReference>
<organism evidence="3 4">
    <name type="scientific">Flagellimonas maritima</name>
    <dbReference type="NCBI Taxonomy" id="1383885"/>
    <lineage>
        <taxon>Bacteria</taxon>
        <taxon>Pseudomonadati</taxon>
        <taxon>Bacteroidota</taxon>
        <taxon>Flavobacteriia</taxon>
        <taxon>Flavobacteriales</taxon>
        <taxon>Flavobacteriaceae</taxon>
        <taxon>Flagellimonas</taxon>
    </lineage>
</organism>
<evidence type="ECO:0000256" key="1">
    <source>
        <dbReference type="SAM" id="SignalP"/>
    </source>
</evidence>
<keyword evidence="1" id="KW-0732">Signal</keyword>
<dbReference type="PANTHER" id="PTHR46928:SF1">
    <property type="entry name" value="MESENCHYME-SPECIFIC CELL SURFACE GLYCOPROTEIN"/>
    <property type="match status" value="1"/>
</dbReference>
<reference evidence="3 4" key="1">
    <citation type="submission" date="2018-06" db="EMBL/GenBank/DDBJ databases">
        <title>Spongiibacterium sp. HME9304 Genome sequencing and assembly.</title>
        <authorList>
            <person name="Kang H."/>
            <person name="Kim H."/>
            <person name="Joh K."/>
        </authorList>
    </citation>
    <scope>NUCLEOTIDE SEQUENCE [LARGE SCALE GENOMIC DNA]</scope>
    <source>
        <strain evidence="3 4">HME9304</strain>
    </source>
</reference>
<dbReference type="Pfam" id="PF22494">
    <property type="entry name" value="choice_anch_I"/>
    <property type="match status" value="1"/>
</dbReference>
<sequence>MKNYLRLLFPAILILAFFSCEKIDDFIGDGGTDDDPVDDEIPVTQVDFEFYGTIQVGGEGASEISAFDPSTNKLFIVNVESTEISVFDLSDLSSPVRLNSITCINAGSPNSVAISDGKLAVAIEAEDKQANGYIELFDTDSQKEICSFKVGALPDMVTFTPDGEFIVCANEGEPNDEYTNDPIGSIGIINLDTKEISILDFESFNGMETSLEEKGFRVFGPNATLAMDVEPEYVTISEDSKKAWVTLQENNGIAVVNLETKQIENILPLGFKDYSAVGNEIDPSNRDDKKELRSVPVFGMYQPDAIAYYSVNGMDYVVTANEGDARDYDGFSEEERMADLVFDETVFPDAATLQLDENLGRLQSTTTLGDIDGDGDYDELYNYGARSFTIWSGQGQLVYDSGNDIAKKTLELTPAVFNGDDSRSDDKGAEPEAVTIQQIGDRQILFVGLERNNQIMVYDISNPSFPEFLQILETAGDVGPEGVLAIDAVDSPTGKELLVVSNEVSGTVTFYQND</sequence>
<evidence type="ECO:0000259" key="2">
    <source>
        <dbReference type="Pfam" id="PF22494"/>
    </source>
</evidence>
<dbReference type="InterPro" id="IPR015943">
    <property type="entry name" value="WD40/YVTN_repeat-like_dom_sf"/>
</dbReference>
<evidence type="ECO:0000313" key="4">
    <source>
        <dbReference type="Proteomes" id="UP000248536"/>
    </source>
</evidence>
<dbReference type="Proteomes" id="UP000248536">
    <property type="component" value="Chromosome"/>
</dbReference>
<feature type="signal peptide" evidence="1">
    <location>
        <begin position="1"/>
        <end position="22"/>
    </location>
</feature>
<proteinExistence type="predicted"/>
<evidence type="ECO:0000313" key="3">
    <source>
        <dbReference type="EMBL" id="AWX43952.1"/>
    </source>
</evidence>
<name>A0A2Z4LQA6_9FLAO</name>
<gene>
    <name evidence="3" type="ORF">HME9304_00950</name>
</gene>
<dbReference type="OrthoDB" id="9803927at2"/>
<dbReference type="Gene3D" id="2.130.10.10">
    <property type="entry name" value="YVTN repeat-like/Quinoprotein amine dehydrogenase"/>
    <property type="match status" value="1"/>
</dbReference>
<feature type="chain" id="PRO_5016354426" evidence="1">
    <location>
        <begin position="23"/>
        <end position="514"/>
    </location>
</feature>
<dbReference type="RefSeq" id="WP_112377471.1">
    <property type="nucleotide sequence ID" value="NZ_CP030104.1"/>
</dbReference>
<keyword evidence="3" id="KW-0378">Hydrolase</keyword>
<dbReference type="EC" id="3.1.3.8" evidence="3"/>
<feature type="domain" description="Choice-of-anchor I" evidence="2">
    <location>
        <begin position="50"/>
        <end position="512"/>
    </location>
</feature>
<dbReference type="SUPFAM" id="SSF50969">
    <property type="entry name" value="YVTN repeat-like/Quinoprotein amine dehydrogenase"/>
    <property type="match status" value="1"/>
</dbReference>
<accession>A0A2Z4LQA6</accession>
<dbReference type="PROSITE" id="PS51257">
    <property type="entry name" value="PROKAR_LIPOPROTEIN"/>
    <property type="match status" value="1"/>
</dbReference>
<protein>
    <submittedName>
        <fullName evidence="3">3-phytase</fullName>
        <ecNumber evidence="3">3.1.3.8</ecNumber>
    </submittedName>
</protein>
<dbReference type="PANTHER" id="PTHR46928">
    <property type="entry name" value="MESENCHYME-SPECIFIC CELL SURFACE GLYCOPROTEIN"/>
    <property type="match status" value="1"/>
</dbReference>
<dbReference type="AlphaFoldDB" id="A0A2Z4LQA6"/>
<dbReference type="GO" id="GO:0016158">
    <property type="term" value="F:inositol hexakisphosphate 3-phosphatase activity"/>
    <property type="evidence" value="ECO:0007669"/>
    <property type="project" value="UniProtKB-EC"/>
</dbReference>